<proteinExistence type="predicted"/>
<name>A0A8D8W9G8_9HEMI</name>
<dbReference type="AlphaFoldDB" id="A0A8D8W9G8"/>
<sequence>MMIEPKLSYSNYFPCLQEIEQKGVGKSSFKVVIGQARDFKIMDTSCFFFTWWPAQITPFRCQCYAIVDVIPEKGVTLLLHWLSHQKTEACLLSMVLLPCNTIWGCK</sequence>
<accession>A0A8D8W9G8</accession>
<protein>
    <submittedName>
        <fullName evidence="1">Uncharacterized protein</fullName>
    </submittedName>
</protein>
<reference evidence="1" key="1">
    <citation type="submission" date="2021-05" db="EMBL/GenBank/DDBJ databases">
        <authorList>
            <person name="Alioto T."/>
            <person name="Alioto T."/>
            <person name="Gomez Garrido J."/>
        </authorList>
    </citation>
    <scope>NUCLEOTIDE SEQUENCE</scope>
</reference>
<evidence type="ECO:0000313" key="1">
    <source>
        <dbReference type="EMBL" id="CAG6650733.1"/>
    </source>
</evidence>
<dbReference type="EMBL" id="HBUF01163672">
    <property type="protein sequence ID" value="CAG6650733.1"/>
    <property type="molecule type" value="Transcribed_RNA"/>
</dbReference>
<organism evidence="1">
    <name type="scientific">Cacopsylla melanoneura</name>
    <dbReference type="NCBI Taxonomy" id="428564"/>
    <lineage>
        <taxon>Eukaryota</taxon>
        <taxon>Metazoa</taxon>
        <taxon>Ecdysozoa</taxon>
        <taxon>Arthropoda</taxon>
        <taxon>Hexapoda</taxon>
        <taxon>Insecta</taxon>
        <taxon>Pterygota</taxon>
        <taxon>Neoptera</taxon>
        <taxon>Paraneoptera</taxon>
        <taxon>Hemiptera</taxon>
        <taxon>Sternorrhyncha</taxon>
        <taxon>Psylloidea</taxon>
        <taxon>Psyllidae</taxon>
        <taxon>Psyllinae</taxon>
        <taxon>Cacopsylla</taxon>
    </lineage>
</organism>